<dbReference type="PANTHER" id="PTHR43591">
    <property type="entry name" value="METHYLTRANSFERASE"/>
    <property type="match status" value="1"/>
</dbReference>
<dbReference type="Gene3D" id="3.40.50.150">
    <property type="entry name" value="Vaccinia Virus protein VP39"/>
    <property type="match status" value="1"/>
</dbReference>
<protein>
    <submittedName>
        <fullName evidence="2">Uncharacterized protein</fullName>
    </submittedName>
</protein>
<dbReference type="Pfam" id="PF13489">
    <property type="entry name" value="Methyltransf_23"/>
    <property type="match status" value="1"/>
</dbReference>
<dbReference type="AlphaFoldDB" id="A0A1D2JK23"/>
<proteinExistence type="predicted"/>
<dbReference type="PANTHER" id="PTHR43591:SF24">
    <property type="entry name" value="2-METHOXY-6-POLYPRENYL-1,4-BENZOQUINOL METHYLASE, MITOCHONDRIAL"/>
    <property type="match status" value="1"/>
</dbReference>
<feature type="compositionally biased region" description="Polar residues" evidence="1">
    <location>
        <begin position="1"/>
        <end position="12"/>
    </location>
</feature>
<name>A0A1D2JK23_PARBR</name>
<gene>
    <name evidence="2" type="ORF">ACO22_01954</name>
</gene>
<comment type="caution">
    <text evidence="2">The sequence shown here is derived from an EMBL/GenBank/DDBJ whole genome shotgun (WGS) entry which is preliminary data.</text>
</comment>
<organism evidence="2 3">
    <name type="scientific">Paracoccidioides brasiliensis</name>
    <dbReference type="NCBI Taxonomy" id="121759"/>
    <lineage>
        <taxon>Eukaryota</taxon>
        <taxon>Fungi</taxon>
        <taxon>Dikarya</taxon>
        <taxon>Ascomycota</taxon>
        <taxon>Pezizomycotina</taxon>
        <taxon>Eurotiomycetes</taxon>
        <taxon>Eurotiomycetidae</taxon>
        <taxon>Onygenales</taxon>
        <taxon>Ajellomycetaceae</taxon>
        <taxon>Paracoccidioides</taxon>
    </lineage>
</organism>
<sequence>MTSNSPRSLSPTHHSKTVEEHAQGTTTTEGGGALQTEAAIEIGNEQNESDDGYATDSDLNASTSLASSAYNFPFENGRRFHKYHEGTYLFPNDEQEQECEDMKHSMIVNLCGGKLHYAPLENPQMILDIGTGTGVWAIDMGDEYPCANILGIDLSPIQPLWVPPNVRFMVDDAECAWLHPDNHFDFVHLRHLTSSIKDFPRLFKAAYDKLKPGGWIEIQDLHFQPQCDDGSLPADYILAKWLQLMEEGLARFNVDLLSPTKHPGYIRDAGFTNINERIFKVPIGTWPRDKKLKKIGRYNRCVINGGLQGMSMKTFTGALGWTLQEMEVFNVGVRKSVEDSSIHSYLPFHVVFAQKPPKSYYNGVD</sequence>
<dbReference type="VEuPathDB" id="FungiDB:PABG_02721"/>
<feature type="region of interest" description="Disordered" evidence="1">
    <location>
        <begin position="1"/>
        <end position="32"/>
    </location>
</feature>
<dbReference type="InterPro" id="IPR029063">
    <property type="entry name" value="SAM-dependent_MTases_sf"/>
</dbReference>
<dbReference type="EMBL" id="LZYO01000054">
    <property type="protein sequence ID" value="ODH39286.1"/>
    <property type="molecule type" value="Genomic_DNA"/>
</dbReference>
<evidence type="ECO:0000313" key="2">
    <source>
        <dbReference type="EMBL" id="ODH39286.1"/>
    </source>
</evidence>
<dbReference type="VEuPathDB" id="FungiDB:PADG_01168"/>
<dbReference type="OMA" id="VWAIDMG"/>
<feature type="compositionally biased region" description="Low complexity" evidence="1">
    <location>
        <begin position="23"/>
        <end position="32"/>
    </location>
</feature>
<dbReference type="GO" id="GO:0008168">
    <property type="term" value="F:methyltransferase activity"/>
    <property type="evidence" value="ECO:0007669"/>
    <property type="project" value="TreeGrafter"/>
</dbReference>
<accession>A0A1D2JK23</accession>
<dbReference type="CDD" id="cd02440">
    <property type="entry name" value="AdoMet_MTases"/>
    <property type="match status" value="1"/>
</dbReference>
<dbReference type="OrthoDB" id="2013972at2759"/>
<dbReference type="SUPFAM" id="SSF53335">
    <property type="entry name" value="S-adenosyl-L-methionine-dependent methyltransferases"/>
    <property type="match status" value="1"/>
</dbReference>
<evidence type="ECO:0000256" key="1">
    <source>
        <dbReference type="SAM" id="MobiDB-lite"/>
    </source>
</evidence>
<evidence type="ECO:0000313" key="3">
    <source>
        <dbReference type="Proteomes" id="UP000242814"/>
    </source>
</evidence>
<reference evidence="2 3" key="1">
    <citation type="submission" date="2016-06" db="EMBL/GenBank/DDBJ databases">
        <authorList>
            <person name="Kjaerup R.B."/>
            <person name="Dalgaard T.S."/>
            <person name="Juul-Madsen H.R."/>
        </authorList>
    </citation>
    <scope>NUCLEOTIDE SEQUENCE [LARGE SCALE GENOMIC DNA]</scope>
    <source>
        <strain evidence="2 3">Pb300</strain>
    </source>
</reference>
<dbReference type="Proteomes" id="UP000242814">
    <property type="component" value="Unassembled WGS sequence"/>
</dbReference>